<organism evidence="3 4">
    <name type="scientific">Claviceps pazoutovae</name>
    <dbReference type="NCBI Taxonomy" id="1649127"/>
    <lineage>
        <taxon>Eukaryota</taxon>
        <taxon>Fungi</taxon>
        <taxon>Dikarya</taxon>
        <taxon>Ascomycota</taxon>
        <taxon>Pezizomycotina</taxon>
        <taxon>Sordariomycetes</taxon>
        <taxon>Hypocreomycetidae</taxon>
        <taxon>Hypocreales</taxon>
        <taxon>Clavicipitaceae</taxon>
        <taxon>Claviceps</taxon>
    </lineage>
</organism>
<keyword evidence="4" id="KW-1185">Reference proteome</keyword>
<name>A0A9P7MJY5_9HYPO</name>
<dbReference type="EMBL" id="SRPO01000006">
    <property type="protein sequence ID" value="KAG5949300.1"/>
    <property type="molecule type" value="Genomic_DNA"/>
</dbReference>
<reference evidence="3 4" key="1">
    <citation type="journal article" date="2020" name="bioRxiv">
        <title>Whole genome comparisons of ergot fungi reveals the divergence and evolution of species within the genus Claviceps are the result of varying mechanisms driving genome evolution and host range expansion.</title>
        <authorList>
            <person name="Wyka S.A."/>
            <person name="Mondo S.J."/>
            <person name="Liu M."/>
            <person name="Dettman J."/>
            <person name="Nalam V."/>
            <person name="Broders K.D."/>
        </authorList>
    </citation>
    <scope>NUCLEOTIDE SEQUENCE [LARGE SCALE GENOMIC DNA]</scope>
    <source>
        <strain evidence="3 4">CCC 1485</strain>
    </source>
</reference>
<comment type="caution">
    <text evidence="3">The sequence shown here is derived from an EMBL/GenBank/DDBJ whole genome shotgun (WGS) entry which is preliminary data.</text>
</comment>
<evidence type="ECO:0000256" key="2">
    <source>
        <dbReference type="SAM" id="MobiDB-lite"/>
    </source>
</evidence>
<evidence type="ECO:0000256" key="1">
    <source>
        <dbReference type="SAM" id="Coils"/>
    </source>
</evidence>
<evidence type="ECO:0000313" key="3">
    <source>
        <dbReference type="EMBL" id="KAG5949300.1"/>
    </source>
</evidence>
<feature type="coiled-coil region" evidence="1">
    <location>
        <begin position="56"/>
        <end position="101"/>
    </location>
</feature>
<dbReference type="OrthoDB" id="2156052at2759"/>
<keyword evidence="1" id="KW-0175">Coiled coil</keyword>
<gene>
    <name evidence="3" type="ORF">E4U60_006226</name>
</gene>
<accession>A0A9P7MJY5</accession>
<dbReference type="Proteomes" id="UP000706124">
    <property type="component" value="Unassembled WGS sequence"/>
</dbReference>
<protein>
    <submittedName>
        <fullName evidence="3">Uncharacterized protein</fullName>
    </submittedName>
</protein>
<feature type="region of interest" description="Disordered" evidence="2">
    <location>
        <begin position="394"/>
        <end position="493"/>
    </location>
</feature>
<feature type="compositionally biased region" description="Acidic residues" evidence="2">
    <location>
        <begin position="458"/>
        <end position="471"/>
    </location>
</feature>
<dbReference type="CDD" id="cd22249">
    <property type="entry name" value="UDM1_RNF168_RNF169-like"/>
    <property type="match status" value="1"/>
</dbReference>
<evidence type="ECO:0000313" key="4">
    <source>
        <dbReference type="Proteomes" id="UP000706124"/>
    </source>
</evidence>
<dbReference type="AlphaFoldDB" id="A0A9P7MJY5"/>
<proteinExistence type="predicted"/>
<sequence>MAPSQCFHFSNLTLHGYASDHKDNYYDSQSSSRAKVLHSKNTEVMSSMSDPSGNNMAEIMRELQEERRLRKEAEDRAERQRLRMEEAQDRAEEAVQQLQHQIGPLEMGQYLKECHMTEMNFSMTTNLAEATKGPVADASERRYPQFIQPWIGFPEKQKEILDRLPSHHTFTSNPTTTTRGYVRGLGNSLNPIASEVSLVSRQEKVVIEPLRVLLEEIRVHPHLQELLGIHGEVKIDNQMNGVGTSTNRSQATNKSLGKNGKSDLFCSFKSASGSDPTKFILKWMGETKTPHKVHDKAFQTALPHEHVIDLRQGILGDNEVRNTVVEIIIQLYSAMVEKGVRYGSDVDGDDRKMHLSAVSQRLAFTVQAIQAPVSTREWMLEAEKLRQWEYERDDANDYSSGSSPKEAKDHSARRPPVVEYKRDPFNTRSATRNRLAAEVEREEEALDSDSGIPNQSADEVENEEEASDSDSESGKTKTQNSGMHNRPDGRRKMQNDFADRSYCTHECVRGLTFGTPLDKNCPNVKDHGSKHINRQDFLRLMGEQLDDEKAHANCEPINASGHIGYLFKIRLPSHGYTLVAKAVGIFNGGYGAPLIHEEKMYNHLRDLQGRYFHSCLSWFRRVEWASLL</sequence>